<protein>
    <submittedName>
        <fullName evidence="2">Uncharacterized protein</fullName>
    </submittedName>
</protein>
<dbReference type="AlphaFoldDB" id="A0A7X6R2Z6"/>
<dbReference type="EMBL" id="JAAXOS010000005">
    <property type="protein sequence ID" value="NKY26828.1"/>
    <property type="molecule type" value="Genomic_DNA"/>
</dbReference>
<reference evidence="2 3" key="1">
    <citation type="submission" date="2020-04" db="EMBL/GenBank/DDBJ databases">
        <title>MicrobeNet Type strains.</title>
        <authorList>
            <person name="Nicholson A.C."/>
        </authorList>
    </citation>
    <scope>NUCLEOTIDE SEQUENCE [LARGE SCALE GENOMIC DNA]</scope>
    <source>
        <strain evidence="2 3">DSM 44956</strain>
    </source>
</reference>
<dbReference type="Pfam" id="PF19818">
    <property type="entry name" value="DUF6301"/>
    <property type="match status" value="1"/>
</dbReference>
<accession>A0A7X6R2Z6</accession>
<dbReference type="Proteomes" id="UP000540698">
    <property type="component" value="Unassembled WGS sequence"/>
</dbReference>
<name>A0A7X6R2Z6_9NOCA</name>
<evidence type="ECO:0000256" key="1">
    <source>
        <dbReference type="SAM" id="MobiDB-lite"/>
    </source>
</evidence>
<organism evidence="2 3">
    <name type="scientific">Nocardia gamkensis</name>
    <dbReference type="NCBI Taxonomy" id="352869"/>
    <lineage>
        <taxon>Bacteria</taxon>
        <taxon>Bacillati</taxon>
        <taxon>Actinomycetota</taxon>
        <taxon>Actinomycetes</taxon>
        <taxon>Mycobacteriales</taxon>
        <taxon>Nocardiaceae</taxon>
        <taxon>Nocardia</taxon>
    </lineage>
</organism>
<gene>
    <name evidence="2" type="ORF">HGB38_11415</name>
</gene>
<evidence type="ECO:0000313" key="2">
    <source>
        <dbReference type="EMBL" id="NKY26828.1"/>
    </source>
</evidence>
<keyword evidence="3" id="KW-1185">Reference proteome</keyword>
<proteinExistence type="predicted"/>
<evidence type="ECO:0000313" key="3">
    <source>
        <dbReference type="Proteomes" id="UP000540698"/>
    </source>
</evidence>
<feature type="region of interest" description="Disordered" evidence="1">
    <location>
        <begin position="123"/>
        <end position="148"/>
    </location>
</feature>
<dbReference type="InterPro" id="IPR046268">
    <property type="entry name" value="DUF6301"/>
</dbReference>
<dbReference type="RefSeq" id="WP_062976600.1">
    <property type="nucleotide sequence ID" value="NZ_JAAXOS010000005.1"/>
</dbReference>
<comment type="caution">
    <text evidence="2">The sequence shown here is derived from an EMBL/GenBank/DDBJ whole genome shotgun (WGS) entry which is preliminary data.</text>
</comment>
<sequence length="375" mass="41928">MMEWLTSIDAERRKVNLLKRQLTLILHGPLDQVHLDLLRDNLGLSSTGSTTDPVGTRFGQRLQYHPQYQTITAMVLTLLRTDINEWTVTLDAIPRTDFSEWKRLAEMSAQEVGLTIAERQLPSSTPLSDIGDPAPTARIDQSTDELSTAGAALAAAPHPMPTPLLDLSTISPTSPSSEWADSPEYDADLMDRTIRQLEAVPPYTPLQPPVHRSELADTELVQLVTGLRNLIWSWRMDDLMTISARAGFWSIERHETDRVVFTSRYVAGECYVDGNARDVHSIDLPVATVSDSDDCRTPSSDTFTRMTAVLIETYGEPTARSWGMTPQIQWTGTENSLALAYRHPTVRIIVRLNLGITTIHGEAESARRKRNVERD</sequence>